<feature type="non-terminal residue" evidence="1">
    <location>
        <position position="1"/>
    </location>
</feature>
<protein>
    <submittedName>
        <fullName evidence="1">ITGAL isoform 7</fullName>
    </submittedName>
</protein>
<name>A0A2J8INW0_PANTR</name>
<evidence type="ECO:0000313" key="2">
    <source>
        <dbReference type="Proteomes" id="UP000236370"/>
    </source>
</evidence>
<comment type="caution">
    <text evidence="1">The sequence shown here is derived from an EMBL/GenBank/DDBJ whole genome shotgun (WGS) entry which is preliminary data.</text>
</comment>
<dbReference type="Proteomes" id="UP000236370">
    <property type="component" value="Unassembled WGS sequence"/>
</dbReference>
<gene>
    <name evidence="1" type="ORF">CK820_G0054605</name>
</gene>
<sequence>KEGVNITICFQIKSLIPQFQAGWPPDQKTGVVPRRET</sequence>
<proteinExistence type="predicted"/>
<accession>A0A2J8INW0</accession>
<organism evidence="1 2">
    <name type="scientific">Pan troglodytes</name>
    <name type="common">Chimpanzee</name>
    <dbReference type="NCBI Taxonomy" id="9598"/>
    <lineage>
        <taxon>Eukaryota</taxon>
        <taxon>Metazoa</taxon>
        <taxon>Chordata</taxon>
        <taxon>Craniata</taxon>
        <taxon>Vertebrata</taxon>
        <taxon>Euteleostomi</taxon>
        <taxon>Mammalia</taxon>
        <taxon>Eutheria</taxon>
        <taxon>Euarchontoglires</taxon>
        <taxon>Primates</taxon>
        <taxon>Haplorrhini</taxon>
        <taxon>Catarrhini</taxon>
        <taxon>Hominidae</taxon>
        <taxon>Pan</taxon>
    </lineage>
</organism>
<dbReference type="EMBL" id="NBAG03000675">
    <property type="protein sequence ID" value="PNI12209.1"/>
    <property type="molecule type" value="Genomic_DNA"/>
</dbReference>
<dbReference type="AlphaFoldDB" id="A0A2J8INW0"/>
<evidence type="ECO:0000313" key="1">
    <source>
        <dbReference type="EMBL" id="PNI12209.1"/>
    </source>
</evidence>
<reference evidence="1 2" key="1">
    <citation type="submission" date="2017-12" db="EMBL/GenBank/DDBJ databases">
        <title>High-resolution comparative analysis of great ape genomes.</title>
        <authorList>
            <person name="Pollen A."/>
            <person name="Hastie A."/>
            <person name="Hormozdiari F."/>
            <person name="Dougherty M."/>
            <person name="Liu R."/>
            <person name="Chaisson M."/>
            <person name="Hoppe E."/>
            <person name="Hill C."/>
            <person name="Pang A."/>
            <person name="Hillier L."/>
            <person name="Baker C."/>
            <person name="Armstrong J."/>
            <person name="Shendure J."/>
            <person name="Paten B."/>
            <person name="Wilson R."/>
            <person name="Chao H."/>
            <person name="Schneider V."/>
            <person name="Ventura M."/>
            <person name="Kronenberg Z."/>
            <person name="Murali S."/>
            <person name="Gordon D."/>
            <person name="Cantsilieris S."/>
            <person name="Munson K."/>
            <person name="Nelson B."/>
            <person name="Raja A."/>
            <person name="Underwood J."/>
            <person name="Diekhans M."/>
            <person name="Fiddes I."/>
            <person name="Haussler D."/>
            <person name="Eichler E."/>
        </authorList>
    </citation>
    <scope>NUCLEOTIDE SEQUENCE [LARGE SCALE GENOMIC DNA]</scope>
    <source>
        <strain evidence="1">Yerkes chimp pedigree #C0471</strain>
    </source>
</reference>